<dbReference type="Proteomes" id="UP000691718">
    <property type="component" value="Unassembled WGS sequence"/>
</dbReference>
<protein>
    <submittedName>
        <fullName evidence="1">(apollo) hypothetical protein</fullName>
    </submittedName>
</protein>
<dbReference type="AlphaFoldDB" id="A0A8S3XM36"/>
<reference evidence="1" key="1">
    <citation type="submission" date="2021-04" db="EMBL/GenBank/DDBJ databases">
        <authorList>
            <person name="Tunstrom K."/>
        </authorList>
    </citation>
    <scope>NUCLEOTIDE SEQUENCE</scope>
</reference>
<gene>
    <name evidence="1" type="ORF">PAPOLLO_LOCUS19533</name>
</gene>
<comment type="caution">
    <text evidence="1">The sequence shown here is derived from an EMBL/GenBank/DDBJ whole genome shotgun (WGS) entry which is preliminary data.</text>
</comment>
<dbReference type="OrthoDB" id="71166at2759"/>
<accession>A0A8S3XM36</accession>
<evidence type="ECO:0000313" key="1">
    <source>
        <dbReference type="EMBL" id="CAG5030687.1"/>
    </source>
</evidence>
<proteinExistence type="predicted"/>
<organism evidence="1 2">
    <name type="scientific">Parnassius apollo</name>
    <name type="common">Apollo butterfly</name>
    <name type="synonym">Papilio apollo</name>
    <dbReference type="NCBI Taxonomy" id="110799"/>
    <lineage>
        <taxon>Eukaryota</taxon>
        <taxon>Metazoa</taxon>
        <taxon>Ecdysozoa</taxon>
        <taxon>Arthropoda</taxon>
        <taxon>Hexapoda</taxon>
        <taxon>Insecta</taxon>
        <taxon>Pterygota</taxon>
        <taxon>Neoptera</taxon>
        <taxon>Endopterygota</taxon>
        <taxon>Lepidoptera</taxon>
        <taxon>Glossata</taxon>
        <taxon>Ditrysia</taxon>
        <taxon>Papilionoidea</taxon>
        <taxon>Papilionidae</taxon>
        <taxon>Parnassiinae</taxon>
        <taxon>Parnassini</taxon>
        <taxon>Parnassius</taxon>
        <taxon>Parnassius</taxon>
    </lineage>
</organism>
<evidence type="ECO:0000313" key="2">
    <source>
        <dbReference type="Proteomes" id="UP000691718"/>
    </source>
</evidence>
<name>A0A8S3XM36_PARAO</name>
<sequence length="138" mass="16309">MRHCVKLYKIYAKERKAFDMLVENMQYRGQIENIVKKSNLKNPFKDGIPGQKWLKSFLKRHPEISLRVPENFSKDRVLVTEATIRNWFQNLRKYLTKINASDVLNDGNRIFNGDESGFSLCSQTGKFWLQGDIKMFMK</sequence>
<dbReference type="EMBL" id="CAJQZP010001213">
    <property type="protein sequence ID" value="CAG5030687.1"/>
    <property type="molecule type" value="Genomic_DNA"/>
</dbReference>
<keyword evidence="2" id="KW-1185">Reference proteome</keyword>